<dbReference type="PROSITE" id="PS50088">
    <property type="entry name" value="ANK_REPEAT"/>
    <property type="match status" value="3"/>
</dbReference>
<evidence type="ECO:0000256" key="2">
    <source>
        <dbReference type="ARBA" id="ARBA00023043"/>
    </source>
</evidence>
<dbReference type="OrthoDB" id="5402602at2759"/>
<proteinExistence type="predicted"/>
<dbReference type="GeneTree" id="ENSGT00940000156564"/>
<name>A0A3B4CKD6_PYGNA</name>
<sequence length="377" mass="40834">MSVGVESGFSNDELLHIRFPIHRACRDGDVGALCSLLQQCSACPEDLAAEDSFYGWTPIHWAAHFGKLECVLRLVQVGCEVNAVTSRFAQTPAHIAAFGGHPKCLLWLLQAGADINRQDYVGETPIHKAARAGSTECISALLISGAKPELRNANGLTAAGLARAQGFQECAQLLSNAENQLKQLNGFGHNGTDHTHVQGGGLLNGVSRKRLLDCSEPSHPKKARTDSMDFPVKALNGMGEEMESMHVESAPDNQSETTIGLRNSRTQQNNITINGVPINGHCHPSRTEPVHAETRSDMCGSLHLSGSPSSCVTLRPSWGTFASDSSEHLHYGYYHGFGDTAEDLEDASSRHDHNTTVRIEQCYNQEVLSTMLLFHGS</sequence>
<keyword evidence="5" id="KW-1185">Reference proteome</keyword>
<dbReference type="STRING" id="42514.ENSPNAP00000012477"/>
<reference evidence="4" key="3">
    <citation type="submission" date="2025-09" db="UniProtKB">
        <authorList>
            <consortium name="Ensembl"/>
        </authorList>
    </citation>
    <scope>IDENTIFICATION</scope>
</reference>
<dbReference type="PRINTS" id="PR01415">
    <property type="entry name" value="ANKYRIN"/>
</dbReference>
<evidence type="ECO:0000256" key="1">
    <source>
        <dbReference type="ARBA" id="ARBA00022737"/>
    </source>
</evidence>
<feature type="repeat" description="ANK" evidence="3">
    <location>
        <begin position="54"/>
        <end position="86"/>
    </location>
</feature>
<dbReference type="PROSITE" id="PS50297">
    <property type="entry name" value="ANK_REP_REGION"/>
    <property type="match status" value="3"/>
</dbReference>
<dbReference type="GeneID" id="108434676"/>
<dbReference type="InterPro" id="IPR002110">
    <property type="entry name" value="Ankyrin_rpt"/>
</dbReference>
<dbReference type="Ensembl" id="ENSPNAT00000019767.2">
    <property type="protein sequence ID" value="ENSPNAP00000012477.1"/>
    <property type="gene ID" value="ENSPNAG00000018227.2"/>
</dbReference>
<dbReference type="Proteomes" id="UP001501920">
    <property type="component" value="Chromosome 12"/>
</dbReference>
<dbReference type="InterPro" id="IPR050776">
    <property type="entry name" value="Ank_Repeat/CDKN_Inhibitor"/>
</dbReference>
<evidence type="ECO:0000313" key="4">
    <source>
        <dbReference type="Ensembl" id="ENSPNAP00000012477.1"/>
    </source>
</evidence>
<reference evidence="4" key="2">
    <citation type="submission" date="2025-08" db="UniProtKB">
        <authorList>
            <consortium name="Ensembl"/>
        </authorList>
    </citation>
    <scope>IDENTIFICATION</scope>
</reference>
<dbReference type="Pfam" id="PF12796">
    <property type="entry name" value="Ank_2"/>
    <property type="match status" value="2"/>
</dbReference>
<dbReference type="SUPFAM" id="SSF48403">
    <property type="entry name" value="Ankyrin repeat"/>
    <property type="match status" value="1"/>
</dbReference>
<dbReference type="CTD" id="393955"/>
<dbReference type="PANTHER" id="PTHR24201:SF17">
    <property type="entry name" value="ANKYRIN REPEAT DOMAIN-CONTAINING PROTEIN 10-LIKE ISOFORM X1"/>
    <property type="match status" value="1"/>
</dbReference>
<evidence type="ECO:0000256" key="3">
    <source>
        <dbReference type="PROSITE-ProRule" id="PRU00023"/>
    </source>
</evidence>
<dbReference type="SMART" id="SM00248">
    <property type="entry name" value="ANK"/>
    <property type="match status" value="3"/>
</dbReference>
<dbReference type="AlphaFoldDB" id="A0A3B4CKD6"/>
<feature type="repeat" description="ANK" evidence="3">
    <location>
        <begin position="88"/>
        <end position="120"/>
    </location>
</feature>
<evidence type="ECO:0000313" key="5">
    <source>
        <dbReference type="Proteomes" id="UP001501920"/>
    </source>
</evidence>
<protein>
    <submittedName>
        <fullName evidence="4">Uncharacterized protein</fullName>
    </submittedName>
</protein>
<keyword evidence="1" id="KW-0677">Repeat</keyword>
<dbReference type="RefSeq" id="XP_017565486.1">
    <property type="nucleotide sequence ID" value="XM_017709997.2"/>
</dbReference>
<dbReference type="InterPro" id="IPR036770">
    <property type="entry name" value="Ankyrin_rpt-contain_sf"/>
</dbReference>
<dbReference type="Gene3D" id="1.25.40.20">
    <property type="entry name" value="Ankyrin repeat-containing domain"/>
    <property type="match status" value="2"/>
</dbReference>
<dbReference type="OMA" id="HAHGFHD"/>
<organism evidence="4 5">
    <name type="scientific">Pygocentrus nattereri</name>
    <name type="common">Red-bellied piranha</name>
    <dbReference type="NCBI Taxonomy" id="42514"/>
    <lineage>
        <taxon>Eukaryota</taxon>
        <taxon>Metazoa</taxon>
        <taxon>Chordata</taxon>
        <taxon>Craniata</taxon>
        <taxon>Vertebrata</taxon>
        <taxon>Euteleostomi</taxon>
        <taxon>Actinopterygii</taxon>
        <taxon>Neopterygii</taxon>
        <taxon>Teleostei</taxon>
        <taxon>Ostariophysi</taxon>
        <taxon>Characiformes</taxon>
        <taxon>Characoidei</taxon>
        <taxon>Pygocentrus</taxon>
    </lineage>
</organism>
<reference evidence="4 5" key="1">
    <citation type="submission" date="2020-10" db="EMBL/GenBank/DDBJ databases">
        <title>Pygocentrus nattereri (red-bellied piranha) genome, fPygNat1, primary haplotype.</title>
        <authorList>
            <person name="Myers G."/>
            <person name="Meyer A."/>
            <person name="Karagic N."/>
            <person name="Pippel M."/>
            <person name="Winkler S."/>
            <person name="Tracey A."/>
            <person name="Wood J."/>
            <person name="Formenti G."/>
            <person name="Howe K."/>
            <person name="Fedrigo O."/>
            <person name="Jarvis E.D."/>
        </authorList>
    </citation>
    <scope>NUCLEOTIDE SEQUENCE [LARGE SCALE GENOMIC DNA]</scope>
</reference>
<accession>A0A3B4CKD6</accession>
<keyword evidence="2 3" id="KW-0040">ANK repeat</keyword>
<dbReference type="PANTHER" id="PTHR24201">
    <property type="entry name" value="ANK_REP_REGION DOMAIN-CONTAINING PROTEIN"/>
    <property type="match status" value="1"/>
</dbReference>
<feature type="repeat" description="ANK" evidence="3">
    <location>
        <begin position="121"/>
        <end position="153"/>
    </location>
</feature>